<feature type="compositionally biased region" description="Basic and acidic residues" evidence="1">
    <location>
        <begin position="267"/>
        <end position="277"/>
    </location>
</feature>
<dbReference type="OrthoDB" id="10655068at2759"/>
<name>A0A5C2S8U2_9APHY</name>
<keyword evidence="3" id="KW-1185">Reference proteome</keyword>
<proteinExistence type="predicted"/>
<evidence type="ECO:0000256" key="1">
    <source>
        <dbReference type="SAM" id="MobiDB-lite"/>
    </source>
</evidence>
<reference evidence="2" key="1">
    <citation type="journal article" date="2018" name="Genome Biol. Evol.">
        <title>Genomics and development of Lentinus tigrinus, a white-rot wood-decaying mushroom with dimorphic fruiting bodies.</title>
        <authorList>
            <person name="Wu B."/>
            <person name="Xu Z."/>
            <person name="Knudson A."/>
            <person name="Carlson A."/>
            <person name="Chen N."/>
            <person name="Kovaka S."/>
            <person name="LaButti K."/>
            <person name="Lipzen A."/>
            <person name="Pennachio C."/>
            <person name="Riley R."/>
            <person name="Schakwitz W."/>
            <person name="Umezawa K."/>
            <person name="Ohm R.A."/>
            <person name="Grigoriev I.V."/>
            <person name="Nagy L.G."/>
            <person name="Gibbons J."/>
            <person name="Hibbett D."/>
        </authorList>
    </citation>
    <scope>NUCLEOTIDE SEQUENCE [LARGE SCALE GENOMIC DNA]</scope>
    <source>
        <strain evidence="2">ALCF2SS1-6</strain>
    </source>
</reference>
<accession>A0A5C2S8U2</accession>
<dbReference type="AlphaFoldDB" id="A0A5C2S8U2"/>
<organism evidence="2 3">
    <name type="scientific">Lentinus tigrinus ALCF2SS1-6</name>
    <dbReference type="NCBI Taxonomy" id="1328759"/>
    <lineage>
        <taxon>Eukaryota</taxon>
        <taxon>Fungi</taxon>
        <taxon>Dikarya</taxon>
        <taxon>Basidiomycota</taxon>
        <taxon>Agaricomycotina</taxon>
        <taxon>Agaricomycetes</taxon>
        <taxon>Polyporales</taxon>
        <taxon>Polyporaceae</taxon>
        <taxon>Lentinus</taxon>
    </lineage>
</organism>
<dbReference type="EMBL" id="ML122267">
    <property type="protein sequence ID" value="RPD60130.1"/>
    <property type="molecule type" value="Genomic_DNA"/>
</dbReference>
<protein>
    <submittedName>
        <fullName evidence="2">Uncharacterized protein</fullName>
    </submittedName>
</protein>
<evidence type="ECO:0000313" key="2">
    <source>
        <dbReference type="EMBL" id="RPD60130.1"/>
    </source>
</evidence>
<feature type="region of interest" description="Disordered" evidence="1">
    <location>
        <begin position="258"/>
        <end position="277"/>
    </location>
</feature>
<evidence type="ECO:0000313" key="3">
    <source>
        <dbReference type="Proteomes" id="UP000313359"/>
    </source>
</evidence>
<sequence length="297" mass="33531">MIPIPSMTTHTHTPVLFTPSLTFQHFSHFIRSHCSIAIASAIHRISLSILSLDHDSSTSLLYHYHRSQVILYGLHFPFNFPTGSFFIFFPHWCPFGLFCAPTRTLLPYAAIHPTSMHACFLADSPLPTHWALSHFTSFVQGCPPAVPFCSSPSTATASTGGIRTYVYMLIGIELACALRRRCSYIRCLLYMPCTLQFVDAWSRPQVITSCHNIKRDEWSRKTERHREGKGKEFSQLDPRSMFGWGMRAIQVGSYATNSNGRMASGGRGEEDRGLRDDIGSRKLGCKERSTCKEWAED</sequence>
<dbReference type="Proteomes" id="UP000313359">
    <property type="component" value="Unassembled WGS sequence"/>
</dbReference>
<gene>
    <name evidence="2" type="ORF">L227DRAFT_107675</name>
</gene>